<dbReference type="VEuPathDB" id="FungiDB:MYCFIDRAFT_181895"/>
<dbReference type="HOGENOM" id="CLU_3051397_0_0_1"/>
<organism evidence="1 2">
    <name type="scientific">Pseudocercospora fijiensis (strain CIRAD86)</name>
    <name type="common">Black leaf streak disease fungus</name>
    <name type="synonym">Mycosphaerella fijiensis</name>
    <dbReference type="NCBI Taxonomy" id="383855"/>
    <lineage>
        <taxon>Eukaryota</taxon>
        <taxon>Fungi</taxon>
        <taxon>Dikarya</taxon>
        <taxon>Ascomycota</taxon>
        <taxon>Pezizomycotina</taxon>
        <taxon>Dothideomycetes</taxon>
        <taxon>Dothideomycetidae</taxon>
        <taxon>Mycosphaerellales</taxon>
        <taxon>Mycosphaerellaceae</taxon>
        <taxon>Pseudocercospora</taxon>
    </lineage>
</organism>
<sequence length="54" mass="6160">MLAFSCADLDVKKLLTLVKSQPKFKNLYIEGVNLLKNGMTRLELGQLVEEDTYQ</sequence>
<dbReference type="RefSeq" id="XP_007923568.1">
    <property type="nucleotide sequence ID" value="XM_007925377.1"/>
</dbReference>
<gene>
    <name evidence="1" type="ORF">MYCFIDRAFT_181895</name>
</gene>
<protein>
    <submittedName>
        <fullName evidence="1">Uncharacterized protein</fullName>
    </submittedName>
</protein>
<evidence type="ECO:0000313" key="1">
    <source>
        <dbReference type="EMBL" id="EME86208.1"/>
    </source>
</evidence>
<keyword evidence="2" id="KW-1185">Reference proteome</keyword>
<dbReference type="EMBL" id="KB446556">
    <property type="protein sequence ID" value="EME86208.1"/>
    <property type="molecule type" value="Genomic_DNA"/>
</dbReference>
<dbReference type="AlphaFoldDB" id="M3BAD1"/>
<evidence type="ECO:0000313" key="2">
    <source>
        <dbReference type="Proteomes" id="UP000016932"/>
    </source>
</evidence>
<dbReference type="Proteomes" id="UP000016932">
    <property type="component" value="Unassembled WGS sequence"/>
</dbReference>
<dbReference type="KEGG" id="pfj:MYCFIDRAFT_181895"/>
<dbReference type="GeneID" id="19334579"/>
<reference evidence="1 2" key="1">
    <citation type="journal article" date="2012" name="PLoS Pathog.">
        <title>Diverse lifestyles and strategies of plant pathogenesis encoded in the genomes of eighteen Dothideomycetes fungi.</title>
        <authorList>
            <person name="Ohm R.A."/>
            <person name="Feau N."/>
            <person name="Henrissat B."/>
            <person name="Schoch C.L."/>
            <person name="Horwitz B.A."/>
            <person name="Barry K.W."/>
            <person name="Condon B.J."/>
            <person name="Copeland A.C."/>
            <person name="Dhillon B."/>
            <person name="Glaser F."/>
            <person name="Hesse C.N."/>
            <person name="Kosti I."/>
            <person name="LaButti K."/>
            <person name="Lindquist E.A."/>
            <person name="Lucas S."/>
            <person name="Salamov A.A."/>
            <person name="Bradshaw R.E."/>
            <person name="Ciuffetti L."/>
            <person name="Hamelin R.C."/>
            <person name="Kema G.H.J."/>
            <person name="Lawrence C."/>
            <person name="Scott J.A."/>
            <person name="Spatafora J.W."/>
            <person name="Turgeon B.G."/>
            <person name="de Wit P.J.G.M."/>
            <person name="Zhong S."/>
            <person name="Goodwin S.B."/>
            <person name="Grigoriev I.V."/>
        </authorList>
    </citation>
    <scope>NUCLEOTIDE SEQUENCE [LARGE SCALE GENOMIC DNA]</scope>
    <source>
        <strain evidence="1 2">CIRAD86</strain>
    </source>
</reference>
<accession>M3BAD1</accession>
<proteinExistence type="predicted"/>
<name>M3BAD1_PSEFD</name>